<evidence type="ECO:0000259" key="8">
    <source>
        <dbReference type="Pfam" id="PF00347"/>
    </source>
</evidence>
<evidence type="ECO:0000256" key="4">
    <source>
        <dbReference type="ARBA" id="ARBA00023274"/>
    </source>
</evidence>
<comment type="similarity">
    <text evidence="5 6">Belongs to the universal ribosomal protein uL6 family.</text>
</comment>
<dbReference type="InterPro" id="IPR019906">
    <property type="entry name" value="Ribosomal_uL6_bac-type"/>
</dbReference>
<comment type="function">
    <text evidence="5 7">This protein binds to the 23S rRNA, and is important in its secondary structure. It is located near the subunit interface in the base of the L7/L12 stalk, and near the tRNA binding site of the peptidyltransferase center.</text>
</comment>
<dbReference type="GO" id="GO:0003735">
    <property type="term" value="F:structural constituent of ribosome"/>
    <property type="evidence" value="ECO:0007669"/>
    <property type="project" value="UniProtKB-UniRule"/>
</dbReference>
<evidence type="ECO:0000256" key="2">
    <source>
        <dbReference type="ARBA" id="ARBA00022884"/>
    </source>
</evidence>
<dbReference type="Proteomes" id="UP000823990">
    <property type="component" value="Unassembled WGS sequence"/>
</dbReference>
<evidence type="ECO:0000256" key="3">
    <source>
        <dbReference type="ARBA" id="ARBA00022980"/>
    </source>
</evidence>
<dbReference type="PRINTS" id="PR00059">
    <property type="entry name" value="RIBOSOMALL6"/>
</dbReference>
<evidence type="ECO:0000256" key="1">
    <source>
        <dbReference type="ARBA" id="ARBA00022730"/>
    </source>
</evidence>
<dbReference type="InterPro" id="IPR020040">
    <property type="entry name" value="Ribosomal_uL6_a/b-dom"/>
</dbReference>
<dbReference type="Gene3D" id="3.90.930.12">
    <property type="entry name" value="Ribosomal protein L6, alpha-beta domain"/>
    <property type="match status" value="2"/>
</dbReference>
<feature type="domain" description="Large ribosomal subunit protein uL6 alpha-beta" evidence="8">
    <location>
        <begin position="92"/>
        <end position="172"/>
    </location>
</feature>
<keyword evidence="2 5" id="KW-0694">RNA-binding</keyword>
<gene>
    <name evidence="5 9" type="primary">rplF</name>
    <name evidence="9" type="ORF">H9892_04920</name>
</gene>
<keyword evidence="1 5" id="KW-0699">rRNA-binding</keyword>
<dbReference type="HAMAP" id="MF_01365_B">
    <property type="entry name" value="Ribosomal_uL6_B"/>
    <property type="match status" value="1"/>
</dbReference>
<feature type="domain" description="Large ribosomal subunit protein uL6 alpha-beta" evidence="8">
    <location>
        <begin position="11"/>
        <end position="80"/>
    </location>
</feature>
<reference evidence="9" key="1">
    <citation type="journal article" date="2021" name="PeerJ">
        <title>Extensive microbial diversity within the chicken gut microbiome revealed by metagenomics and culture.</title>
        <authorList>
            <person name="Gilroy R."/>
            <person name="Ravi A."/>
            <person name="Getino M."/>
            <person name="Pursley I."/>
            <person name="Horton D.L."/>
            <person name="Alikhan N.F."/>
            <person name="Baker D."/>
            <person name="Gharbi K."/>
            <person name="Hall N."/>
            <person name="Watson M."/>
            <person name="Adriaenssens E.M."/>
            <person name="Foster-Nyarko E."/>
            <person name="Jarju S."/>
            <person name="Secka A."/>
            <person name="Antonio M."/>
            <person name="Oren A."/>
            <person name="Chaudhuri R.R."/>
            <person name="La Ragione R."/>
            <person name="Hildebrand F."/>
            <person name="Pallen M.J."/>
        </authorList>
    </citation>
    <scope>NUCLEOTIDE SEQUENCE</scope>
    <source>
        <strain evidence="9">12435</strain>
    </source>
</reference>
<dbReference type="SUPFAM" id="SSF56053">
    <property type="entry name" value="Ribosomal protein L6"/>
    <property type="match status" value="2"/>
</dbReference>
<sequence>MSRIGRAPIAIPEKVSVDINGPVVTVKGPLGQLSRKIESKYITAKTDNGHVLVERSSEINEAKSAHGLYRQLIANMISGVVTPFSKTLVVSGVGYRASVQGNKLVLGIGYSHPVELVLPEGVKAEAKESDDKDKKALLVVVSGIDKEAVGQFAATIKSKRPVEPYHGYGIHYSDEVVIRKEGKTSGKK</sequence>
<comment type="subunit">
    <text evidence="5">Part of the 50S ribosomal subunit.</text>
</comment>
<reference evidence="9" key="2">
    <citation type="submission" date="2021-04" db="EMBL/GenBank/DDBJ databases">
        <authorList>
            <person name="Gilroy R."/>
        </authorList>
    </citation>
    <scope>NUCLEOTIDE SEQUENCE</scope>
    <source>
        <strain evidence="9">12435</strain>
    </source>
</reference>
<dbReference type="GO" id="GO:0022625">
    <property type="term" value="C:cytosolic large ribosomal subunit"/>
    <property type="evidence" value="ECO:0007669"/>
    <property type="project" value="UniProtKB-UniRule"/>
</dbReference>
<evidence type="ECO:0000313" key="9">
    <source>
        <dbReference type="EMBL" id="HIW02662.1"/>
    </source>
</evidence>
<dbReference type="InterPro" id="IPR000702">
    <property type="entry name" value="Ribosomal_uL6-like"/>
</dbReference>
<dbReference type="NCBIfam" id="TIGR03654">
    <property type="entry name" value="L6_bact"/>
    <property type="match status" value="1"/>
</dbReference>
<dbReference type="PIRSF" id="PIRSF002162">
    <property type="entry name" value="Ribosomal_L6"/>
    <property type="match status" value="1"/>
</dbReference>
<dbReference type="GO" id="GO:0019843">
    <property type="term" value="F:rRNA binding"/>
    <property type="evidence" value="ECO:0007669"/>
    <property type="project" value="UniProtKB-UniRule"/>
</dbReference>
<comment type="caution">
    <text evidence="9">The sequence shown here is derived from an EMBL/GenBank/DDBJ whole genome shotgun (WGS) entry which is preliminary data.</text>
</comment>
<keyword evidence="4 5" id="KW-0687">Ribonucleoprotein</keyword>
<dbReference type="PANTHER" id="PTHR11655">
    <property type="entry name" value="60S/50S RIBOSOMAL PROTEIN L6/L9"/>
    <property type="match status" value="1"/>
</dbReference>
<proteinExistence type="inferred from homology"/>
<dbReference type="EMBL" id="DXHS01000076">
    <property type="protein sequence ID" value="HIW02662.1"/>
    <property type="molecule type" value="Genomic_DNA"/>
</dbReference>
<name>A0A9D1TRX3_9FIRM</name>
<accession>A0A9D1TRX3</accession>
<organism evidence="9 10">
    <name type="scientific">Candidatus Protoclostridium stercorigallinarum</name>
    <dbReference type="NCBI Taxonomy" id="2838741"/>
    <lineage>
        <taxon>Bacteria</taxon>
        <taxon>Bacillati</taxon>
        <taxon>Bacillota</taxon>
        <taxon>Clostridia</taxon>
        <taxon>Candidatus Protoclostridium</taxon>
    </lineage>
</organism>
<evidence type="ECO:0000313" key="10">
    <source>
        <dbReference type="Proteomes" id="UP000823990"/>
    </source>
</evidence>
<dbReference type="FunFam" id="3.90.930.12:FF:000002">
    <property type="entry name" value="50S ribosomal protein L6"/>
    <property type="match status" value="1"/>
</dbReference>
<keyword evidence="3 5" id="KW-0689">Ribosomal protein</keyword>
<protein>
    <recommendedName>
        <fullName evidence="5">Large ribosomal subunit protein uL6</fullName>
    </recommendedName>
</protein>
<dbReference type="InterPro" id="IPR036789">
    <property type="entry name" value="Ribosomal_uL6-like_a/b-dom_sf"/>
</dbReference>
<dbReference type="PANTHER" id="PTHR11655:SF14">
    <property type="entry name" value="LARGE RIBOSOMAL SUBUNIT PROTEIN UL6M"/>
    <property type="match status" value="1"/>
</dbReference>
<evidence type="ECO:0000256" key="6">
    <source>
        <dbReference type="RuleBase" id="RU003869"/>
    </source>
</evidence>
<evidence type="ECO:0000256" key="7">
    <source>
        <dbReference type="RuleBase" id="RU003870"/>
    </source>
</evidence>
<dbReference type="Pfam" id="PF00347">
    <property type="entry name" value="Ribosomal_L6"/>
    <property type="match status" value="2"/>
</dbReference>
<dbReference type="AlphaFoldDB" id="A0A9D1TRX3"/>
<evidence type="ECO:0000256" key="5">
    <source>
        <dbReference type="HAMAP-Rule" id="MF_01365"/>
    </source>
</evidence>
<dbReference type="GO" id="GO:0002181">
    <property type="term" value="P:cytoplasmic translation"/>
    <property type="evidence" value="ECO:0007669"/>
    <property type="project" value="TreeGrafter"/>
</dbReference>